<dbReference type="InterPro" id="IPR050742">
    <property type="entry name" value="Helicase_Restrict-Modif_Enz"/>
</dbReference>
<reference evidence="3 4" key="1">
    <citation type="submission" date="2022-07" db="EMBL/GenBank/DDBJ databases">
        <title>Photobacterium pectinilyticum sp. nov., a marine bacterium isolated from surface seawater of Qingdao offshore.</title>
        <authorList>
            <person name="Wang X."/>
        </authorList>
    </citation>
    <scope>NUCLEOTIDE SEQUENCE [LARGE SCALE GENOMIC DNA]</scope>
    <source>
        <strain evidence="3 4">ZSDE20</strain>
    </source>
</reference>
<dbReference type="SMART" id="SM00487">
    <property type="entry name" value="DEXDc"/>
    <property type="match status" value="1"/>
</dbReference>
<dbReference type="InterPro" id="IPR006935">
    <property type="entry name" value="Helicase/UvrB_N"/>
</dbReference>
<keyword evidence="3" id="KW-0067">ATP-binding</keyword>
<accession>A0ABT1N628</accession>
<organism evidence="3 4">
    <name type="scientific">Photobacterium pectinilyticum</name>
    <dbReference type="NCBI Taxonomy" id="2906793"/>
    <lineage>
        <taxon>Bacteria</taxon>
        <taxon>Pseudomonadati</taxon>
        <taxon>Pseudomonadota</taxon>
        <taxon>Gammaproteobacteria</taxon>
        <taxon>Vibrionales</taxon>
        <taxon>Vibrionaceae</taxon>
        <taxon>Photobacterium</taxon>
    </lineage>
</organism>
<feature type="coiled-coil region" evidence="1">
    <location>
        <begin position="4"/>
        <end position="31"/>
    </location>
</feature>
<dbReference type="InterPro" id="IPR027417">
    <property type="entry name" value="P-loop_NTPase"/>
</dbReference>
<dbReference type="Pfam" id="PF04851">
    <property type="entry name" value="ResIII"/>
    <property type="match status" value="1"/>
</dbReference>
<dbReference type="Proteomes" id="UP001524460">
    <property type="component" value="Unassembled WGS sequence"/>
</dbReference>
<evidence type="ECO:0000313" key="4">
    <source>
        <dbReference type="Proteomes" id="UP001524460"/>
    </source>
</evidence>
<dbReference type="EMBL" id="JANEYT010000040">
    <property type="protein sequence ID" value="MCQ1059562.1"/>
    <property type="molecule type" value="Genomic_DNA"/>
</dbReference>
<dbReference type="PANTHER" id="PTHR47396:SF1">
    <property type="entry name" value="ATP-DEPENDENT HELICASE IRC3-RELATED"/>
    <property type="match status" value="1"/>
</dbReference>
<dbReference type="Pfam" id="PF22548">
    <property type="entry name" value="AEP-TOTE"/>
    <property type="match status" value="1"/>
</dbReference>
<keyword evidence="3" id="KW-0378">Hydrolase</keyword>
<comment type="caution">
    <text evidence="3">The sequence shown here is derived from an EMBL/GenBank/DDBJ whole genome shotgun (WGS) entry which is preliminary data.</text>
</comment>
<evidence type="ECO:0000259" key="2">
    <source>
        <dbReference type="PROSITE" id="PS51192"/>
    </source>
</evidence>
<dbReference type="CDD" id="cd17926">
    <property type="entry name" value="DEXHc_RE"/>
    <property type="match status" value="1"/>
</dbReference>
<gene>
    <name evidence="3" type="ORF">NHN17_16045</name>
</gene>
<keyword evidence="3" id="KW-0547">Nucleotide-binding</keyword>
<dbReference type="RefSeq" id="WP_255043630.1">
    <property type="nucleotide sequence ID" value="NZ_JANEYT010000040.1"/>
</dbReference>
<evidence type="ECO:0000256" key="1">
    <source>
        <dbReference type="SAM" id="Coils"/>
    </source>
</evidence>
<protein>
    <submittedName>
        <fullName evidence="3">DEAD/DEAH box helicase</fullName>
    </submittedName>
</protein>
<feature type="domain" description="Helicase ATP-binding" evidence="2">
    <location>
        <begin position="424"/>
        <end position="574"/>
    </location>
</feature>
<dbReference type="InterPro" id="IPR054347">
    <property type="entry name" value="TOTE_primase"/>
</dbReference>
<dbReference type="PANTHER" id="PTHR47396">
    <property type="entry name" value="TYPE I RESTRICTION ENZYME ECOKI R PROTEIN"/>
    <property type="match status" value="1"/>
</dbReference>
<dbReference type="CDD" id="cd18785">
    <property type="entry name" value="SF2_C"/>
    <property type="match status" value="1"/>
</dbReference>
<name>A0ABT1N628_9GAMM</name>
<keyword evidence="3" id="KW-0347">Helicase</keyword>
<evidence type="ECO:0000313" key="3">
    <source>
        <dbReference type="EMBL" id="MCQ1059562.1"/>
    </source>
</evidence>
<dbReference type="Gene3D" id="3.40.50.300">
    <property type="entry name" value="P-loop containing nucleotide triphosphate hydrolases"/>
    <property type="match status" value="2"/>
</dbReference>
<dbReference type="Pfam" id="PF00271">
    <property type="entry name" value="Helicase_C"/>
    <property type="match status" value="1"/>
</dbReference>
<dbReference type="SUPFAM" id="SSF52540">
    <property type="entry name" value="P-loop containing nucleoside triphosphate hydrolases"/>
    <property type="match status" value="2"/>
</dbReference>
<proteinExistence type="predicted"/>
<dbReference type="GO" id="GO:0004386">
    <property type="term" value="F:helicase activity"/>
    <property type="evidence" value="ECO:0007669"/>
    <property type="project" value="UniProtKB-KW"/>
</dbReference>
<keyword evidence="4" id="KW-1185">Reference proteome</keyword>
<dbReference type="PROSITE" id="PS51192">
    <property type="entry name" value="HELICASE_ATP_BIND_1"/>
    <property type="match status" value="1"/>
</dbReference>
<sequence length="781" mass="88191">MDELITINQEIAALKAKLARLEEKKLTLLNAKDAEQPTFNNQMSPEKKVELFQHYFRGNHNCYATRWQNKQGRSGYSIACNNEWQPDLCNKPKVKCLECPNQAFKPLDTQAIYDHLSGNSIIGIYPMDSDSHCWFLAIDFDKSDWKEAALAYAEACRVNEIDYLLERSRSGNGAHIWIFFEDKVHAASARKLGFKLLDQAMQIHGNLSFESYDRLFPNQDTLPIAGIGNLIALPLQKAARKDSNSEFIDATFTPYQDQWQVLGSTKKISTEAMVKLIASDEVAQQGESGSASQPWDRNLPSPIAVISGCPESINIVLANKVYIPMERLPNALIAKLKKLASFSNPKFFKAQGLRLSTNGISRYISLAEVDSGYLALPRGCIDDAFELLEQTGIRINLEDKRRVGTRLRNIKFNGELRNDQKKAIEAISKFDIGVLHAPTAFGKTVTAIGLVCRRKINTLILVHNKQLVEQWQERLKAFMTGSEVGTLSGTKKKPTKLVDVATYQSLLNRGDNTVNPVLHEYGQIIIDECHHLSAPQYERLLSEVHSKYILGISATLERRDGHQPIIFMQAGKVRHTIKPDSSAKFIQSLQKKEVILEAPLKLTTQDPRPHIADVYRWLIESEARNHLIINDIIAEIRSNRVPIVLTERREHAKALGQLLTNNNIQNEVLVGAMNKRDRDEVNRKLATTQVLVATGRFIGEGFDLPRLDTLVLALPMSWKGALVQYVGRIQREFDGKDEIRVIDYVDVNIPMLVKMYAKRSRGYKALGFDENTSMQSHLFTS</sequence>
<dbReference type="InterPro" id="IPR001650">
    <property type="entry name" value="Helicase_C-like"/>
</dbReference>
<dbReference type="InterPro" id="IPR014001">
    <property type="entry name" value="Helicase_ATP-bd"/>
</dbReference>
<keyword evidence="1" id="KW-0175">Coiled coil</keyword>